<proteinExistence type="predicted"/>
<evidence type="ECO:0000313" key="2">
    <source>
        <dbReference type="Proteomes" id="UP000573327"/>
    </source>
</evidence>
<reference evidence="1 2" key="1">
    <citation type="submission" date="2020-08" db="EMBL/GenBank/DDBJ databases">
        <title>Sequencing the genomes of 1000 actinobacteria strains.</title>
        <authorList>
            <person name="Klenk H.-P."/>
        </authorList>
    </citation>
    <scope>NUCLEOTIDE SEQUENCE [LARGE SCALE GENOMIC DNA]</scope>
    <source>
        <strain evidence="1 2">DSM 44786</strain>
    </source>
</reference>
<dbReference type="Proteomes" id="UP000573327">
    <property type="component" value="Unassembled WGS sequence"/>
</dbReference>
<evidence type="ECO:0000313" key="1">
    <source>
        <dbReference type="EMBL" id="MBB4951104.1"/>
    </source>
</evidence>
<organism evidence="1 2">
    <name type="scientific">Kitasatospora gansuensis</name>
    <dbReference type="NCBI Taxonomy" id="258050"/>
    <lineage>
        <taxon>Bacteria</taxon>
        <taxon>Bacillati</taxon>
        <taxon>Actinomycetota</taxon>
        <taxon>Actinomycetes</taxon>
        <taxon>Kitasatosporales</taxon>
        <taxon>Streptomycetaceae</taxon>
        <taxon>Kitasatospora</taxon>
    </lineage>
</organism>
<keyword evidence="2" id="KW-1185">Reference proteome</keyword>
<gene>
    <name evidence="1" type="ORF">F4556_006639</name>
</gene>
<sequence length="71" mass="8128">MPDRYEARLLPPVGAAEPLWGAWDLKNKDWVRVPSPDRRPEWFTTEARVSTWAAQQASGRKVPSSTRRSAH</sequence>
<dbReference type="AlphaFoldDB" id="A0A7W7WLT4"/>
<name>A0A7W7WLT4_9ACTN</name>
<dbReference type="EMBL" id="JACHJR010000001">
    <property type="protein sequence ID" value="MBB4951104.1"/>
    <property type="molecule type" value="Genomic_DNA"/>
</dbReference>
<protein>
    <submittedName>
        <fullName evidence="1">Uncharacterized protein</fullName>
    </submittedName>
</protein>
<accession>A0A7W7WLT4</accession>
<comment type="caution">
    <text evidence="1">The sequence shown here is derived from an EMBL/GenBank/DDBJ whole genome shotgun (WGS) entry which is preliminary data.</text>
</comment>